<dbReference type="EMBL" id="CADILE010000014">
    <property type="protein sequence ID" value="CAB3904680.1"/>
    <property type="molecule type" value="Genomic_DNA"/>
</dbReference>
<accession>A0A2M9GSY1</accession>
<dbReference type="RefSeq" id="WP_100509114.1">
    <property type="nucleotide sequence ID" value="NZ_CADILE010000014.1"/>
</dbReference>
<evidence type="ECO:0000313" key="1">
    <source>
        <dbReference type="EMBL" id="CAB3904680.1"/>
    </source>
</evidence>
<evidence type="ECO:0000313" key="2">
    <source>
        <dbReference type="Proteomes" id="UP000494122"/>
    </source>
</evidence>
<name>A0A2M9GSY1_9BURK</name>
<protein>
    <submittedName>
        <fullName evidence="1">Uncharacterized protein</fullName>
    </submittedName>
</protein>
<reference evidence="1 2" key="1">
    <citation type="submission" date="2020-04" db="EMBL/GenBank/DDBJ databases">
        <authorList>
            <person name="De Canck E."/>
        </authorList>
    </citation>
    <scope>NUCLEOTIDE SEQUENCE [LARGE SCALE GENOMIC DNA]</scope>
    <source>
        <strain evidence="1 2">LMG 3328</strain>
    </source>
</reference>
<dbReference type="AlphaFoldDB" id="A0A2M9GSY1"/>
<sequence>MSAQSNSYRANAENSQIHDQLCNLFAGRLKTAFGEPLDWWAETFQCDLDTEAPGPVLMAIREWLCHQPASAELHGEFARQTPL</sequence>
<dbReference type="Proteomes" id="UP000494122">
    <property type="component" value="Unassembled WGS sequence"/>
</dbReference>
<proteinExistence type="predicted"/>
<gene>
    <name evidence="1" type="ORF">LMG3328_04478</name>
</gene>
<organism evidence="1 2">
    <name type="scientific">Achromobacter ruhlandii</name>
    <dbReference type="NCBI Taxonomy" id="72557"/>
    <lineage>
        <taxon>Bacteria</taxon>
        <taxon>Pseudomonadati</taxon>
        <taxon>Pseudomonadota</taxon>
        <taxon>Betaproteobacteria</taxon>
        <taxon>Burkholderiales</taxon>
        <taxon>Alcaligenaceae</taxon>
        <taxon>Achromobacter</taxon>
    </lineage>
</organism>